<dbReference type="EMBL" id="JAPFFF010000005">
    <property type="protein sequence ID" value="KAK8889570.1"/>
    <property type="molecule type" value="Genomic_DNA"/>
</dbReference>
<dbReference type="Proteomes" id="UP001470230">
    <property type="component" value="Unassembled WGS sequence"/>
</dbReference>
<organism evidence="1 2">
    <name type="scientific">Tritrichomonas musculus</name>
    <dbReference type="NCBI Taxonomy" id="1915356"/>
    <lineage>
        <taxon>Eukaryota</taxon>
        <taxon>Metamonada</taxon>
        <taxon>Parabasalia</taxon>
        <taxon>Tritrichomonadida</taxon>
        <taxon>Tritrichomonadidae</taxon>
        <taxon>Tritrichomonas</taxon>
    </lineage>
</organism>
<comment type="caution">
    <text evidence="1">The sequence shown here is derived from an EMBL/GenBank/DDBJ whole genome shotgun (WGS) entry which is preliminary data.</text>
</comment>
<sequence>MKKNERSLIALPPNWEENIDTSKSVHFTFLFNILDDEFSDDYNTFLILQISYDLTQDVLNRKPIAFIIAPLEGTLMDSQAFWQCSPISSLEIEELTNSIVPFISNNYFLSAEHLTHQKIITHFQLDDPKLDFRKIISPYMFMQYQEIMSGLVYESGETIMGNTAMGYQ</sequence>
<accession>A0ABR2KEP0</accession>
<proteinExistence type="predicted"/>
<protein>
    <submittedName>
        <fullName evidence="1">Uncharacterized protein</fullName>
    </submittedName>
</protein>
<reference evidence="1 2" key="1">
    <citation type="submission" date="2024-04" db="EMBL/GenBank/DDBJ databases">
        <title>Tritrichomonas musculus Genome.</title>
        <authorList>
            <person name="Alves-Ferreira E."/>
            <person name="Grigg M."/>
            <person name="Lorenzi H."/>
            <person name="Galac M."/>
        </authorList>
    </citation>
    <scope>NUCLEOTIDE SEQUENCE [LARGE SCALE GENOMIC DNA]</scope>
    <source>
        <strain evidence="1 2">EAF2021</strain>
    </source>
</reference>
<evidence type="ECO:0000313" key="2">
    <source>
        <dbReference type="Proteomes" id="UP001470230"/>
    </source>
</evidence>
<gene>
    <name evidence="1" type="ORF">M9Y10_034320</name>
</gene>
<keyword evidence="2" id="KW-1185">Reference proteome</keyword>
<evidence type="ECO:0000313" key="1">
    <source>
        <dbReference type="EMBL" id="KAK8889570.1"/>
    </source>
</evidence>
<name>A0ABR2KEP0_9EUKA</name>